<dbReference type="EC" id="2.5.1.15" evidence="7"/>
<reference evidence="22 23" key="1">
    <citation type="journal article" date="2019" name="Int. J. Syst. Evol. Microbiol.">
        <title>The Global Catalogue of Microorganisms (GCM) 10K type strain sequencing project: providing services to taxonomists for standard genome sequencing and annotation.</title>
        <authorList>
            <consortium name="The Broad Institute Genomics Platform"/>
            <consortium name="The Broad Institute Genome Sequencing Center for Infectious Disease"/>
            <person name="Wu L."/>
            <person name="Ma J."/>
        </authorList>
    </citation>
    <scope>NUCLEOTIDE SEQUENCE [LARGE SCALE GENOMIC DNA]</scope>
    <source>
        <strain evidence="22 23">NBRC 111368</strain>
    </source>
</reference>
<sequence>MQYYEAINYLASLQHSRPKLGLETTAAMLDHLGNPHVDVDVVQIAGSNGKGSTACMLDRVLRTAGMNVGLYTSPDLNDVRERVTVNGQLIPKDRLAGFVERMRPVVAERTAEGDPPTMFEVLTVLALEYFHEQDVDVAILEVGIGGRYDATSVVDPVASAVTSVSLEHTDILGDTVEEIARDKAQVAPEGRPLVTGATGEA</sequence>
<dbReference type="FunFam" id="3.40.1190.10:FF:000011">
    <property type="entry name" value="Folylpolyglutamate synthase/dihydrofolate synthase"/>
    <property type="match status" value="1"/>
</dbReference>
<protein>
    <recommendedName>
        <fullName evidence="20">Probable bifunctional folylpolyglutamate synthase/dihydropteroate synthase</fullName>
        <ecNumber evidence="7">2.5.1.15</ecNumber>
        <ecNumber evidence="8">6.3.2.17</ecNumber>
    </recommendedName>
</protein>
<evidence type="ECO:0000256" key="2">
    <source>
        <dbReference type="ARBA" id="ARBA00001946"/>
    </source>
</evidence>
<dbReference type="InterPro" id="IPR036565">
    <property type="entry name" value="Mur-like_cat_sf"/>
</dbReference>
<keyword evidence="11" id="KW-0479">Metal-binding</keyword>
<keyword evidence="9 22" id="KW-0436">Ligase</keyword>
<comment type="similarity">
    <text evidence="19">In the N-terminal section; belongs to the folylpolyglutamate synthase family.</text>
</comment>
<comment type="cofactor">
    <cofactor evidence="2">
        <name>Mg(2+)</name>
        <dbReference type="ChEBI" id="CHEBI:18420"/>
    </cofactor>
</comment>
<evidence type="ECO:0000256" key="6">
    <source>
        <dbReference type="ARBA" id="ARBA00009951"/>
    </source>
</evidence>
<keyword evidence="23" id="KW-1185">Reference proteome</keyword>
<comment type="pathway">
    <text evidence="3">Cofactor biosynthesis; tetrahydrofolate biosynthesis; 7,8-dihydrofolate from 2-amino-4-hydroxy-6-hydroxymethyl-7,8-dihydropteridine diphosphate and 4-aminobenzoate: step 1/2.</text>
</comment>
<evidence type="ECO:0000256" key="17">
    <source>
        <dbReference type="ARBA" id="ARBA00047493"/>
    </source>
</evidence>
<comment type="pathway">
    <text evidence="4">Cofactor biosynthesis; tetrahydrofolylpolyglutamate biosynthesis.</text>
</comment>
<evidence type="ECO:0000256" key="15">
    <source>
        <dbReference type="ARBA" id="ARBA00022909"/>
    </source>
</evidence>
<dbReference type="PROSITE" id="PS01012">
    <property type="entry name" value="FOLYLPOLYGLU_SYNT_2"/>
    <property type="match status" value="1"/>
</dbReference>
<keyword evidence="13" id="KW-0067">ATP-binding</keyword>
<dbReference type="GO" id="GO:0004326">
    <property type="term" value="F:tetrahydrofolylpolyglutamate synthase activity"/>
    <property type="evidence" value="ECO:0007669"/>
    <property type="project" value="UniProtKB-EC"/>
</dbReference>
<evidence type="ECO:0000256" key="20">
    <source>
        <dbReference type="ARBA" id="ARBA00068433"/>
    </source>
</evidence>
<keyword evidence="10" id="KW-0808">Transferase</keyword>
<evidence type="ECO:0000256" key="19">
    <source>
        <dbReference type="ARBA" id="ARBA00060901"/>
    </source>
</evidence>
<evidence type="ECO:0000256" key="7">
    <source>
        <dbReference type="ARBA" id="ARBA00012458"/>
    </source>
</evidence>
<evidence type="ECO:0000256" key="1">
    <source>
        <dbReference type="ARBA" id="ARBA00000012"/>
    </source>
</evidence>
<keyword evidence="15" id="KW-0289">Folate biosynthesis</keyword>
<dbReference type="GO" id="GO:0004156">
    <property type="term" value="F:dihydropteroate synthase activity"/>
    <property type="evidence" value="ECO:0007669"/>
    <property type="project" value="UniProtKB-EC"/>
</dbReference>
<dbReference type="InterPro" id="IPR013221">
    <property type="entry name" value="Mur_ligase_cen"/>
</dbReference>
<dbReference type="InterPro" id="IPR001645">
    <property type="entry name" value="Folylpolyglutamate_synth"/>
</dbReference>
<gene>
    <name evidence="22" type="ORF">ACFQE1_05465</name>
</gene>
<evidence type="ECO:0000256" key="5">
    <source>
        <dbReference type="ARBA" id="ARBA00008276"/>
    </source>
</evidence>
<organism evidence="22 23">
    <name type="scientific">Halobium palmae</name>
    <dbReference type="NCBI Taxonomy" id="1776492"/>
    <lineage>
        <taxon>Archaea</taxon>
        <taxon>Methanobacteriati</taxon>
        <taxon>Methanobacteriota</taxon>
        <taxon>Stenosarchaea group</taxon>
        <taxon>Halobacteria</taxon>
        <taxon>Halobacteriales</taxon>
        <taxon>Haloferacaceae</taxon>
        <taxon>Halobium</taxon>
    </lineage>
</organism>
<feature type="domain" description="Mur ligase central" evidence="21">
    <location>
        <begin position="44"/>
        <end position="185"/>
    </location>
</feature>
<dbReference type="EC" id="6.3.2.17" evidence="8"/>
<evidence type="ECO:0000256" key="9">
    <source>
        <dbReference type="ARBA" id="ARBA00022598"/>
    </source>
</evidence>
<comment type="catalytic activity">
    <reaction evidence="17">
        <text>(6S)-5,6,7,8-tetrahydrofolyl-(gamma-L-Glu)(n) + L-glutamate + ATP = (6S)-5,6,7,8-tetrahydrofolyl-(gamma-L-Glu)(n+1) + ADP + phosphate + H(+)</text>
        <dbReference type="Rhea" id="RHEA:10580"/>
        <dbReference type="Rhea" id="RHEA-COMP:14738"/>
        <dbReference type="Rhea" id="RHEA-COMP:14740"/>
        <dbReference type="ChEBI" id="CHEBI:15378"/>
        <dbReference type="ChEBI" id="CHEBI:29985"/>
        <dbReference type="ChEBI" id="CHEBI:30616"/>
        <dbReference type="ChEBI" id="CHEBI:43474"/>
        <dbReference type="ChEBI" id="CHEBI:141005"/>
        <dbReference type="ChEBI" id="CHEBI:456216"/>
        <dbReference type="EC" id="6.3.2.17"/>
    </reaction>
</comment>
<evidence type="ECO:0000256" key="14">
    <source>
        <dbReference type="ARBA" id="ARBA00022842"/>
    </source>
</evidence>
<evidence type="ECO:0000313" key="23">
    <source>
        <dbReference type="Proteomes" id="UP001596328"/>
    </source>
</evidence>
<dbReference type="SUPFAM" id="SSF53623">
    <property type="entry name" value="MurD-like peptide ligases, catalytic domain"/>
    <property type="match status" value="1"/>
</dbReference>
<comment type="similarity">
    <text evidence="6">In the C-terminal section; belongs to the DHPS family.</text>
</comment>
<dbReference type="GO" id="GO:0046656">
    <property type="term" value="P:folic acid biosynthetic process"/>
    <property type="evidence" value="ECO:0007669"/>
    <property type="project" value="UniProtKB-KW"/>
</dbReference>
<dbReference type="AlphaFoldDB" id="A0ABD5RYJ2"/>
<name>A0ABD5RYJ2_9EURY</name>
<accession>A0ABD5RYJ2</accession>
<evidence type="ECO:0000256" key="18">
    <source>
        <dbReference type="ARBA" id="ARBA00057011"/>
    </source>
</evidence>
<evidence type="ECO:0000256" key="13">
    <source>
        <dbReference type="ARBA" id="ARBA00022840"/>
    </source>
</evidence>
<dbReference type="GO" id="GO:0046872">
    <property type="term" value="F:metal ion binding"/>
    <property type="evidence" value="ECO:0007669"/>
    <property type="project" value="UniProtKB-KW"/>
</dbReference>
<keyword evidence="12" id="KW-0547">Nucleotide-binding</keyword>
<dbReference type="Pfam" id="PF08245">
    <property type="entry name" value="Mur_ligase_M"/>
    <property type="match status" value="1"/>
</dbReference>
<evidence type="ECO:0000256" key="10">
    <source>
        <dbReference type="ARBA" id="ARBA00022679"/>
    </source>
</evidence>
<dbReference type="GO" id="GO:0005524">
    <property type="term" value="F:ATP binding"/>
    <property type="evidence" value="ECO:0007669"/>
    <property type="project" value="UniProtKB-KW"/>
</dbReference>
<comment type="catalytic activity">
    <reaction evidence="1">
        <text>(7,8-dihydropterin-6-yl)methyl diphosphate + 4-aminobenzoate = 7,8-dihydropteroate + diphosphate</text>
        <dbReference type="Rhea" id="RHEA:19949"/>
        <dbReference type="ChEBI" id="CHEBI:17836"/>
        <dbReference type="ChEBI" id="CHEBI:17839"/>
        <dbReference type="ChEBI" id="CHEBI:33019"/>
        <dbReference type="ChEBI" id="CHEBI:72950"/>
        <dbReference type="EC" id="2.5.1.15"/>
    </reaction>
</comment>
<feature type="non-terminal residue" evidence="22">
    <location>
        <position position="201"/>
    </location>
</feature>
<proteinExistence type="inferred from homology"/>
<comment type="similarity">
    <text evidence="5">Belongs to the folylpolyglutamate synthase family.</text>
</comment>
<dbReference type="InterPro" id="IPR018109">
    <property type="entry name" value="Folylpolyglutamate_synth_CS"/>
</dbReference>
<dbReference type="NCBIfam" id="TIGR01499">
    <property type="entry name" value="folC"/>
    <property type="match status" value="1"/>
</dbReference>
<evidence type="ECO:0000256" key="3">
    <source>
        <dbReference type="ARBA" id="ARBA00004763"/>
    </source>
</evidence>
<dbReference type="PANTHER" id="PTHR11136">
    <property type="entry name" value="FOLYLPOLYGLUTAMATE SYNTHASE-RELATED"/>
    <property type="match status" value="1"/>
</dbReference>
<evidence type="ECO:0000256" key="8">
    <source>
        <dbReference type="ARBA" id="ARBA00013025"/>
    </source>
</evidence>
<dbReference type="PANTHER" id="PTHR11136:SF0">
    <property type="entry name" value="DIHYDROFOLATE SYNTHETASE-RELATED"/>
    <property type="match status" value="1"/>
</dbReference>
<evidence type="ECO:0000256" key="11">
    <source>
        <dbReference type="ARBA" id="ARBA00022723"/>
    </source>
</evidence>
<keyword evidence="16" id="KW-0511">Multifunctional enzyme</keyword>
<evidence type="ECO:0000313" key="22">
    <source>
        <dbReference type="EMBL" id="MFC6723832.1"/>
    </source>
</evidence>
<comment type="caution">
    <text evidence="22">The sequence shown here is derived from an EMBL/GenBank/DDBJ whole genome shotgun (WGS) entry which is preliminary data.</text>
</comment>
<comment type="function">
    <text evidence="18">Can complement an H.volcanii mutant strain that is thymidine auxotroph because it lacks the two dihydrofolate reductase genes encoded by hdrA and hdrB.</text>
</comment>
<dbReference type="Gene3D" id="3.40.1190.10">
    <property type="entry name" value="Mur-like, catalytic domain"/>
    <property type="match status" value="1"/>
</dbReference>
<evidence type="ECO:0000259" key="21">
    <source>
        <dbReference type="Pfam" id="PF08245"/>
    </source>
</evidence>
<keyword evidence="14" id="KW-0460">Magnesium</keyword>
<evidence type="ECO:0000256" key="4">
    <source>
        <dbReference type="ARBA" id="ARBA00005150"/>
    </source>
</evidence>
<evidence type="ECO:0000256" key="12">
    <source>
        <dbReference type="ARBA" id="ARBA00022741"/>
    </source>
</evidence>
<evidence type="ECO:0000256" key="16">
    <source>
        <dbReference type="ARBA" id="ARBA00023268"/>
    </source>
</evidence>
<dbReference type="Proteomes" id="UP001596328">
    <property type="component" value="Unassembled WGS sequence"/>
</dbReference>
<dbReference type="EMBL" id="JBHSWU010000054">
    <property type="protein sequence ID" value="MFC6723832.1"/>
    <property type="molecule type" value="Genomic_DNA"/>
</dbReference>